<dbReference type="GO" id="GO:0000329">
    <property type="term" value="C:fungal-type vacuole membrane"/>
    <property type="evidence" value="ECO:0007669"/>
    <property type="project" value="TreeGrafter"/>
</dbReference>
<dbReference type="CDD" id="cd11484">
    <property type="entry name" value="SLC-NCS1sbd_CobB-like"/>
    <property type="match status" value="1"/>
</dbReference>
<feature type="transmembrane region" description="Helical" evidence="10">
    <location>
        <begin position="355"/>
        <end position="376"/>
    </location>
</feature>
<feature type="transmembrane region" description="Helical" evidence="10">
    <location>
        <begin position="396"/>
        <end position="414"/>
    </location>
</feature>
<feature type="region of interest" description="Disordered" evidence="9">
    <location>
        <begin position="1"/>
        <end position="47"/>
    </location>
</feature>
<dbReference type="PANTHER" id="PTHR31806:SF1">
    <property type="entry name" value="PURINE-CYTOSINE PERMEASE FCY2-RELATED"/>
    <property type="match status" value="1"/>
</dbReference>
<protein>
    <recommendedName>
        <fullName evidence="13">Purine-cytosine permease</fullName>
    </recommendedName>
</protein>
<keyword evidence="5 10" id="KW-0812">Transmembrane</keyword>
<evidence type="ECO:0000256" key="2">
    <source>
        <dbReference type="ARBA" id="ARBA00008974"/>
    </source>
</evidence>
<reference evidence="11 12" key="1">
    <citation type="journal article" date="2020" name="Microbiol. Resour. Announc.">
        <title>Draft Genome Sequence of a Cladosporium Species Isolated from the Mesophotic Ascidian Didemnum maculosum.</title>
        <authorList>
            <person name="Gioti A."/>
            <person name="Siaperas R."/>
            <person name="Nikolaivits E."/>
            <person name="Le Goff G."/>
            <person name="Ouazzani J."/>
            <person name="Kotoulas G."/>
            <person name="Topakas E."/>
        </authorList>
    </citation>
    <scope>NUCLEOTIDE SEQUENCE [LARGE SCALE GENOMIC DNA]</scope>
    <source>
        <strain evidence="11 12">TM138-S3</strain>
    </source>
</reference>
<keyword evidence="4" id="KW-0597">Phosphoprotein</keyword>
<feature type="transmembrane region" description="Helical" evidence="10">
    <location>
        <begin position="426"/>
        <end position="445"/>
    </location>
</feature>
<dbReference type="AlphaFoldDB" id="A0AB34KDB1"/>
<keyword evidence="3 8" id="KW-0813">Transport</keyword>
<comment type="caution">
    <text evidence="11">The sequence shown here is derived from an EMBL/GenBank/DDBJ whole genome shotgun (WGS) entry which is preliminary data.</text>
</comment>
<proteinExistence type="inferred from homology"/>
<keyword evidence="7 8" id="KW-0472">Membrane</keyword>
<dbReference type="PIRSF" id="PIRSF002744">
    <property type="entry name" value="Pur-cyt_permease"/>
    <property type="match status" value="1"/>
</dbReference>
<dbReference type="GO" id="GO:0015851">
    <property type="term" value="P:nucleobase transport"/>
    <property type="evidence" value="ECO:0007669"/>
    <property type="project" value="UniProtKB-ARBA"/>
</dbReference>
<feature type="transmembrane region" description="Helical" evidence="10">
    <location>
        <begin position="225"/>
        <end position="243"/>
    </location>
</feature>
<evidence type="ECO:0000256" key="9">
    <source>
        <dbReference type="SAM" id="MobiDB-lite"/>
    </source>
</evidence>
<feature type="transmembrane region" description="Helical" evidence="10">
    <location>
        <begin position="263"/>
        <end position="287"/>
    </location>
</feature>
<keyword evidence="6 10" id="KW-1133">Transmembrane helix</keyword>
<feature type="transmembrane region" description="Helical" evidence="10">
    <location>
        <begin position="466"/>
        <end position="486"/>
    </location>
</feature>
<keyword evidence="12" id="KW-1185">Reference proteome</keyword>
<evidence type="ECO:0000256" key="4">
    <source>
        <dbReference type="ARBA" id="ARBA00022553"/>
    </source>
</evidence>
<feature type="transmembrane region" description="Helical" evidence="10">
    <location>
        <begin position="86"/>
        <end position="109"/>
    </location>
</feature>
<evidence type="ECO:0000256" key="7">
    <source>
        <dbReference type="ARBA" id="ARBA00023136"/>
    </source>
</evidence>
<feature type="transmembrane region" description="Helical" evidence="10">
    <location>
        <begin position="121"/>
        <end position="142"/>
    </location>
</feature>
<evidence type="ECO:0000256" key="5">
    <source>
        <dbReference type="ARBA" id="ARBA00022692"/>
    </source>
</evidence>
<dbReference type="InterPro" id="IPR001248">
    <property type="entry name" value="Pur-cyt_permease"/>
</dbReference>
<feature type="transmembrane region" description="Helical" evidence="10">
    <location>
        <begin position="163"/>
        <end position="180"/>
    </location>
</feature>
<dbReference type="GO" id="GO:0005886">
    <property type="term" value="C:plasma membrane"/>
    <property type="evidence" value="ECO:0007669"/>
    <property type="project" value="TreeGrafter"/>
</dbReference>
<gene>
    <name evidence="11" type="ORF">WHR41_09251</name>
</gene>
<comment type="subcellular location">
    <subcellularLocation>
        <location evidence="1">Membrane</location>
        <topology evidence="1">Multi-pass membrane protein</topology>
    </subcellularLocation>
</comment>
<name>A0AB34KDB1_9PEZI</name>
<evidence type="ECO:0008006" key="13">
    <source>
        <dbReference type="Google" id="ProtNLM"/>
    </source>
</evidence>
<evidence type="ECO:0000313" key="11">
    <source>
        <dbReference type="EMBL" id="KAL1582076.1"/>
    </source>
</evidence>
<dbReference type="Gene3D" id="1.10.4160.10">
    <property type="entry name" value="Hydantoin permease"/>
    <property type="match status" value="1"/>
</dbReference>
<evidence type="ECO:0000256" key="8">
    <source>
        <dbReference type="PIRNR" id="PIRNR002744"/>
    </source>
</evidence>
<dbReference type="EMBL" id="JAAQHG020000071">
    <property type="protein sequence ID" value="KAL1582076.1"/>
    <property type="molecule type" value="Genomic_DNA"/>
</dbReference>
<dbReference type="PANTHER" id="PTHR31806">
    <property type="entry name" value="PURINE-CYTOSINE PERMEASE FCY2-RELATED"/>
    <property type="match status" value="1"/>
</dbReference>
<evidence type="ECO:0000313" key="12">
    <source>
        <dbReference type="Proteomes" id="UP000803884"/>
    </source>
</evidence>
<feature type="transmembrane region" description="Helical" evidence="10">
    <location>
        <begin position="200"/>
        <end position="220"/>
    </location>
</feature>
<dbReference type="FunFam" id="1.10.4160.10:FF:000002">
    <property type="entry name" value="Purine-cytosine permease fcyB"/>
    <property type="match status" value="1"/>
</dbReference>
<accession>A0AB34KDB1</accession>
<dbReference type="Proteomes" id="UP000803884">
    <property type="component" value="Unassembled WGS sequence"/>
</dbReference>
<comment type="similarity">
    <text evidence="2 8">Belongs to the purine-cytosine permease (2.A.39) family.</text>
</comment>
<dbReference type="GO" id="GO:0022857">
    <property type="term" value="F:transmembrane transporter activity"/>
    <property type="evidence" value="ECO:0007669"/>
    <property type="project" value="InterPro"/>
</dbReference>
<evidence type="ECO:0000256" key="6">
    <source>
        <dbReference type="ARBA" id="ARBA00022989"/>
    </source>
</evidence>
<organism evidence="11 12">
    <name type="scientific">Cladosporium halotolerans</name>
    <dbReference type="NCBI Taxonomy" id="1052096"/>
    <lineage>
        <taxon>Eukaryota</taxon>
        <taxon>Fungi</taxon>
        <taxon>Dikarya</taxon>
        <taxon>Ascomycota</taxon>
        <taxon>Pezizomycotina</taxon>
        <taxon>Dothideomycetes</taxon>
        <taxon>Dothideomycetidae</taxon>
        <taxon>Cladosporiales</taxon>
        <taxon>Cladosporiaceae</taxon>
        <taxon>Cladosporium</taxon>
    </lineage>
</organism>
<evidence type="ECO:0000256" key="10">
    <source>
        <dbReference type="SAM" id="Phobius"/>
    </source>
</evidence>
<dbReference type="RefSeq" id="XP_069225183.1">
    <property type="nucleotide sequence ID" value="XM_069377855.1"/>
</dbReference>
<feature type="transmembrane region" description="Helical" evidence="10">
    <location>
        <begin position="299"/>
        <end position="322"/>
    </location>
</feature>
<dbReference type="GeneID" id="96010693"/>
<evidence type="ECO:0000256" key="3">
    <source>
        <dbReference type="ARBA" id="ARBA00022448"/>
    </source>
</evidence>
<feature type="transmembrane region" description="Helical" evidence="10">
    <location>
        <begin position="506"/>
        <end position="522"/>
    </location>
</feature>
<dbReference type="Pfam" id="PF02133">
    <property type="entry name" value="Transp_cyt_pur"/>
    <property type="match status" value="1"/>
</dbReference>
<evidence type="ECO:0000256" key="1">
    <source>
        <dbReference type="ARBA" id="ARBA00004141"/>
    </source>
</evidence>
<dbReference type="InterPro" id="IPR026030">
    <property type="entry name" value="Pur-cyt_permease_Fcy2/21/22"/>
</dbReference>
<sequence>MSYTTDDYDIEKQVSARTKPHGDSQSSSSDGPNDRAASDNAVEDASLSGKDGWSAKLVRLADKLGVEQRGIERVPETERPETGFKALLNVSTMWLSANMVVAAFALGLLGQSVFGLGVADAMLVILFFNLIGITPVCFFSTFGPKFGLRQMVLSRFWYGWHGVKLIAVFNVLACLGWSAVNSIVGAQLIQAVNPSVPGGAGIAIIAVCTFIVCTFGYKLVHAYEFVAWVPPFIIFLIILGVFAHSGDFVNIPMNTGTAELGSVLSFGSVIYGFATGWTSYAADYTVYQPATQSRRKVFFWTWLGLIVPLLFTQFLAVAIMSATTLNGGANRYQAGYDATGTGGLIGAVLHNLGGFGKFCMVVLALSIIANNCPNIYSVSLTAQVLARGTARVPRPLWTLVGTGIYVAVAVPGYSHFEQILHNFMNFIGYWLAIYTGISFCDHFVFRRGLAGYVPEDYDDARKLPPGIAAVVAFCCGVAGMVTGMSQEWYVGPIALTAGKGPTGGDVGPELGFAFAFVGYLILRPVERRLFGR</sequence>